<dbReference type="Proteomes" id="UP000251314">
    <property type="component" value="Unassembled WGS sequence"/>
</dbReference>
<gene>
    <name evidence="5" type="ORF">PC110_g15075</name>
    <name evidence="1" type="ORF">PC113_g10416</name>
    <name evidence="2" type="ORF">PC115_g10665</name>
    <name evidence="3" type="ORF">PC117_g10765</name>
    <name evidence="4" type="ORF">PC129_g15642</name>
</gene>
<accession>A0A329RW53</accession>
<dbReference type="Proteomes" id="UP000736787">
    <property type="component" value="Unassembled WGS sequence"/>
</dbReference>
<dbReference type="Proteomes" id="UP000735874">
    <property type="component" value="Unassembled WGS sequence"/>
</dbReference>
<proteinExistence type="predicted"/>
<evidence type="ECO:0000313" key="4">
    <source>
        <dbReference type="EMBL" id="KAG3213419.1"/>
    </source>
</evidence>
<name>A0A329RW53_9STRA</name>
<dbReference type="VEuPathDB" id="FungiDB:PC110_g15075"/>
<dbReference type="EMBL" id="RCMK01000266">
    <property type="protein sequence ID" value="KAG2939880.1"/>
    <property type="molecule type" value="Genomic_DNA"/>
</dbReference>
<dbReference type="Proteomes" id="UP000760860">
    <property type="component" value="Unassembled WGS sequence"/>
</dbReference>
<dbReference type="Proteomes" id="UP000774804">
    <property type="component" value="Unassembled WGS sequence"/>
</dbReference>
<dbReference type="EMBL" id="RCMG01000278">
    <property type="protein sequence ID" value="KAG2857742.1"/>
    <property type="molecule type" value="Genomic_DNA"/>
</dbReference>
<evidence type="ECO:0000313" key="1">
    <source>
        <dbReference type="EMBL" id="KAG2857742.1"/>
    </source>
</evidence>
<evidence type="ECO:0000313" key="3">
    <source>
        <dbReference type="EMBL" id="KAG2939880.1"/>
    </source>
</evidence>
<dbReference type="EMBL" id="MJFZ01000481">
    <property type="protein sequence ID" value="RAW28549.1"/>
    <property type="molecule type" value="Genomic_DNA"/>
</dbReference>
<dbReference type="OrthoDB" id="110516at2759"/>
<protein>
    <submittedName>
        <fullName evidence="5">Uncharacterized protein</fullName>
    </submittedName>
</protein>
<reference evidence="5 6" key="1">
    <citation type="submission" date="2018-01" db="EMBL/GenBank/DDBJ databases">
        <title>Draft genome of the strawberry crown rot pathogen Phytophthora cactorum.</title>
        <authorList>
            <person name="Armitage A.D."/>
            <person name="Lysoe E."/>
            <person name="Nellist C.F."/>
            <person name="Harrison R.J."/>
            <person name="Brurberg M.B."/>
        </authorList>
    </citation>
    <scope>NUCLEOTIDE SEQUENCE [LARGE SCALE GENOMIC DNA]</scope>
    <source>
        <strain evidence="5 6">10300</strain>
    </source>
</reference>
<evidence type="ECO:0000313" key="5">
    <source>
        <dbReference type="EMBL" id="RAW28549.1"/>
    </source>
</evidence>
<dbReference type="EMBL" id="RCMV01000733">
    <property type="protein sequence ID" value="KAG3213419.1"/>
    <property type="molecule type" value="Genomic_DNA"/>
</dbReference>
<evidence type="ECO:0000313" key="2">
    <source>
        <dbReference type="EMBL" id="KAG2917704.1"/>
    </source>
</evidence>
<comment type="caution">
    <text evidence="5">The sequence shown here is derived from an EMBL/GenBank/DDBJ whole genome shotgun (WGS) entry which is preliminary data.</text>
</comment>
<evidence type="ECO:0000313" key="6">
    <source>
        <dbReference type="Proteomes" id="UP000251314"/>
    </source>
</evidence>
<dbReference type="EMBL" id="RCMI01000319">
    <property type="protein sequence ID" value="KAG2917704.1"/>
    <property type="molecule type" value="Genomic_DNA"/>
</dbReference>
<dbReference type="AlphaFoldDB" id="A0A329RW53"/>
<organism evidence="5 6">
    <name type="scientific">Phytophthora cactorum</name>
    <dbReference type="NCBI Taxonomy" id="29920"/>
    <lineage>
        <taxon>Eukaryota</taxon>
        <taxon>Sar</taxon>
        <taxon>Stramenopiles</taxon>
        <taxon>Oomycota</taxon>
        <taxon>Peronosporomycetes</taxon>
        <taxon>Peronosporales</taxon>
        <taxon>Peronosporaceae</taxon>
        <taxon>Phytophthora</taxon>
    </lineage>
</organism>
<keyword evidence="6" id="KW-1185">Reference proteome</keyword>
<sequence>MVEWPPFYKAVVFALHPEKIPSAACKFGSSTAEMYGFKLETTSAFNHLKVQLGADTDDLAEDVIDSLSDAEYDRERHRIRRARHEKAEGQDTFALLQYKLRMYRKRVEKHLASVALHAANFQTRPEKAQAA</sequence>
<reference evidence="1" key="2">
    <citation type="submission" date="2018-10" db="EMBL/GenBank/DDBJ databases">
        <title>Effector identification in a new, highly contiguous assembly of the strawberry crown rot pathogen Phytophthora cactorum.</title>
        <authorList>
            <person name="Armitage A.D."/>
            <person name="Nellist C.F."/>
            <person name="Bates H."/>
            <person name="Vickerstaff R.J."/>
            <person name="Harrison R.J."/>
        </authorList>
    </citation>
    <scope>NUCLEOTIDE SEQUENCE</scope>
    <source>
        <strain evidence="1">15-7</strain>
        <strain evidence="2">4032</strain>
        <strain evidence="3">4040</strain>
        <strain evidence="4">P421</strain>
    </source>
</reference>